<reference evidence="1 2" key="1">
    <citation type="submission" date="2023-07" db="EMBL/GenBank/DDBJ databases">
        <title>Sorghum-associated microbial communities from plants grown in Nebraska, USA.</title>
        <authorList>
            <person name="Schachtman D."/>
        </authorList>
    </citation>
    <scope>NUCLEOTIDE SEQUENCE [LARGE SCALE GENOMIC DNA]</scope>
    <source>
        <strain evidence="1 2">584</strain>
    </source>
</reference>
<proteinExistence type="predicted"/>
<evidence type="ECO:0000313" key="1">
    <source>
        <dbReference type="EMBL" id="MDR6294097.1"/>
    </source>
</evidence>
<gene>
    <name evidence="1" type="ORF">E9232_006651</name>
</gene>
<sequence length="221" mass="22863">MGAFTTLAFLAGLGFPAEPADAERFAPVDLTQVDAVEVTGGGVAVAASTDAGRSLVATLDQAEGCAATMRVEGRRLTVDIRQASFWPRDCRPTLAVNLRPGADLVLRPAAVSATLSGRFGAVAVTAQAAELSLTGRVWALDVSAKALKATIHNTSPDPGQAIRIEAKAADIDLGFRRGTPVGYSVDAKVAMVDSEIPTSAGGRPLVSIKGDFVRARIGYDD</sequence>
<comment type="caution">
    <text evidence="1">The sequence shown here is derived from an EMBL/GenBank/DDBJ whole genome shotgun (WGS) entry which is preliminary data.</text>
</comment>
<accession>A0ABU1JZQ1</accession>
<dbReference type="EMBL" id="JAVDPW010000016">
    <property type="protein sequence ID" value="MDR6294097.1"/>
    <property type="molecule type" value="Genomic_DNA"/>
</dbReference>
<organism evidence="1 2">
    <name type="scientific">Inquilinus ginsengisoli</name>
    <dbReference type="NCBI Taxonomy" id="363840"/>
    <lineage>
        <taxon>Bacteria</taxon>
        <taxon>Pseudomonadati</taxon>
        <taxon>Pseudomonadota</taxon>
        <taxon>Alphaproteobacteria</taxon>
        <taxon>Rhodospirillales</taxon>
        <taxon>Rhodospirillaceae</taxon>
        <taxon>Inquilinus</taxon>
    </lineage>
</organism>
<keyword evidence="2" id="KW-1185">Reference proteome</keyword>
<protein>
    <submittedName>
        <fullName evidence="1">Uncharacterized protein</fullName>
    </submittedName>
</protein>
<dbReference type="RefSeq" id="WP_309801516.1">
    <property type="nucleotide sequence ID" value="NZ_JAVDPW010000016.1"/>
</dbReference>
<name>A0ABU1JZQ1_9PROT</name>
<dbReference type="Proteomes" id="UP001262410">
    <property type="component" value="Unassembled WGS sequence"/>
</dbReference>
<evidence type="ECO:0000313" key="2">
    <source>
        <dbReference type="Proteomes" id="UP001262410"/>
    </source>
</evidence>